<dbReference type="Proteomes" id="UP000398389">
    <property type="component" value="Unassembled WGS sequence"/>
</dbReference>
<dbReference type="InterPro" id="IPR036890">
    <property type="entry name" value="HATPase_C_sf"/>
</dbReference>
<feature type="domain" description="DNA mismatch repair protein S5" evidence="3">
    <location>
        <begin position="219"/>
        <end position="359"/>
    </location>
</feature>
<dbReference type="CDD" id="cd03484">
    <property type="entry name" value="MutL_Trans_hPMS_2_like"/>
    <property type="match status" value="1"/>
</dbReference>
<dbReference type="GO" id="GO:0032389">
    <property type="term" value="C:MutLalpha complex"/>
    <property type="evidence" value="ECO:0007669"/>
    <property type="project" value="TreeGrafter"/>
</dbReference>
<dbReference type="Gene3D" id="3.30.565.10">
    <property type="entry name" value="Histidine kinase-like ATPase, C-terminal domain"/>
    <property type="match status" value="1"/>
</dbReference>
<name>A0A5E8C5M0_9ASCO</name>
<organism evidence="4 5">
    <name type="scientific">Magnusiomyces paraingens</name>
    <dbReference type="NCBI Taxonomy" id="2606893"/>
    <lineage>
        <taxon>Eukaryota</taxon>
        <taxon>Fungi</taxon>
        <taxon>Dikarya</taxon>
        <taxon>Ascomycota</taxon>
        <taxon>Saccharomycotina</taxon>
        <taxon>Dipodascomycetes</taxon>
        <taxon>Dipodascales</taxon>
        <taxon>Dipodascaceae</taxon>
        <taxon>Magnusiomyces</taxon>
    </lineage>
</organism>
<dbReference type="FunFam" id="3.30.565.10:FF:000017">
    <property type="entry name" value="PMS1 homolog 1, mismatch repair system component"/>
    <property type="match status" value="1"/>
</dbReference>
<dbReference type="PANTHER" id="PTHR10073:SF52">
    <property type="entry name" value="MISMATCH REPAIR ENDONUCLEASE PMS2"/>
    <property type="match status" value="1"/>
</dbReference>
<dbReference type="CDD" id="cd16926">
    <property type="entry name" value="HATPase_MutL-MLH-PMS-like"/>
    <property type="match status" value="1"/>
</dbReference>
<dbReference type="PANTHER" id="PTHR10073">
    <property type="entry name" value="DNA MISMATCH REPAIR PROTEIN MLH, PMS, MUTL"/>
    <property type="match status" value="1"/>
</dbReference>
<dbReference type="SUPFAM" id="SSF54211">
    <property type="entry name" value="Ribosomal protein S5 domain 2-like"/>
    <property type="match status" value="1"/>
</dbReference>
<sequence length="584" mass="65633">MTEGIQKINSTLIHSITSGQVIIDLASSVKELVENAVDSHASVIEVRFKNNGVDLLEVIDDGDGIAKSDFIGLGRKHHTSKLRSYDDLLMVQTLGFRGEAINSLCSLAKVEIITSTVNDLPLATKILFDFNGEIISKTETSGKKGTHVTVYNLFETLPVRRKDFLKNSKREFSKAINLLQAYAIICTNVKIVVSNSSSQSNKKTVLFSTTGKGGLKSSVANIFGVSIFEKLVPIDISFELLYSLPRLSNKSTKHLEKELAKVEIKGYVSKPSFGNGRSASDRQLYFINSRPCSLPQITKAVNETYKMFNSAQLPAIVANIKLDTTRYDINVSPDKRTILLHNENGLIELVREKFAELFEQVGHSVPFNKMETIDLPEKKIKQGNLFSSYSNRNDLKKDAENLIDTINKSPIVEIEDNQIDQREYVSNETEISHSRSTRRNITESTLESTDIDEILIDHDNIPRSKTAKAASRISEQTLFNFPDPCLHKKCLHEQSEECGTNLNIEKKMNKNFYITDTTQADVCNLNNDERKISNMQAATRPGSHRNRTYNYDMPLKVSSEYIGIYILENTEVAEPIQFGFYFGD</sequence>
<keyword evidence="2" id="KW-0227">DNA damage</keyword>
<gene>
    <name evidence="4" type="ORF">SAPINGB_P005617</name>
</gene>
<evidence type="ECO:0000256" key="1">
    <source>
        <dbReference type="ARBA" id="ARBA00006082"/>
    </source>
</evidence>
<accession>A0A5E8C5M0</accession>
<dbReference type="SUPFAM" id="SSF55874">
    <property type="entry name" value="ATPase domain of HSP90 chaperone/DNA topoisomerase II/histidine kinase"/>
    <property type="match status" value="1"/>
</dbReference>
<dbReference type="InterPro" id="IPR014721">
    <property type="entry name" value="Ribsml_uS5_D2-typ_fold_subgr"/>
</dbReference>
<evidence type="ECO:0000313" key="5">
    <source>
        <dbReference type="Proteomes" id="UP000398389"/>
    </source>
</evidence>
<dbReference type="SMART" id="SM01340">
    <property type="entry name" value="DNA_mis_repair"/>
    <property type="match status" value="1"/>
</dbReference>
<dbReference type="NCBIfam" id="TIGR00585">
    <property type="entry name" value="mutl"/>
    <property type="match status" value="1"/>
</dbReference>
<evidence type="ECO:0000256" key="2">
    <source>
        <dbReference type="ARBA" id="ARBA00022763"/>
    </source>
</evidence>
<comment type="similarity">
    <text evidence="1">Belongs to the DNA mismatch repair MutL/HexB family.</text>
</comment>
<keyword evidence="5" id="KW-1185">Reference proteome</keyword>
<dbReference type="InterPro" id="IPR002099">
    <property type="entry name" value="MutL/Mlh/PMS"/>
</dbReference>
<dbReference type="GO" id="GO:0016887">
    <property type="term" value="F:ATP hydrolysis activity"/>
    <property type="evidence" value="ECO:0007669"/>
    <property type="project" value="InterPro"/>
</dbReference>
<dbReference type="GO" id="GO:0061982">
    <property type="term" value="P:meiosis I cell cycle process"/>
    <property type="evidence" value="ECO:0007669"/>
    <property type="project" value="UniProtKB-ARBA"/>
</dbReference>
<dbReference type="Gene3D" id="3.30.230.10">
    <property type="match status" value="1"/>
</dbReference>
<dbReference type="GeneID" id="43584431"/>
<dbReference type="GO" id="GO:0006298">
    <property type="term" value="P:mismatch repair"/>
    <property type="evidence" value="ECO:0007669"/>
    <property type="project" value="InterPro"/>
</dbReference>
<dbReference type="OrthoDB" id="10263226at2759"/>
<dbReference type="GO" id="GO:0005524">
    <property type="term" value="F:ATP binding"/>
    <property type="evidence" value="ECO:0007669"/>
    <property type="project" value="InterPro"/>
</dbReference>
<evidence type="ECO:0000313" key="4">
    <source>
        <dbReference type="EMBL" id="VVT57261.1"/>
    </source>
</evidence>
<dbReference type="Pfam" id="PF13589">
    <property type="entry name" value="HATPase_c_3"/>
    <property type="match status" value="1"/>
</dbReference>
<dbReference type="RefSeq" id="XP_031856222.1">
    <property type="nucleotide sequence ID" value="XM_032000331.1"/>
</dbReference>
<dbReference type="AlphaFoldDB" id="A0A5E8C5M0"/>
<evidence type="ECO:0000259" key="3">
    <source>
        <dbReference type="SMART" id="SM01340"/>
    </source>
</evidence>
<dbReference type="GO" id="GO:0030983">
    <property type="term" value="F:mismatched DNA binding"/>
    <property type="evidence" value="ECO:0007669"/>
    <property type="project" value="InterPro"/>
</dbReference>
<dbReference type="GO" id="GO:0140664">
    <property type="term" value="F:ATP-dependent DNA damage sensor activity"/>
    <property type="evidence" value="ECO:0007669"/>
    <property type="project" value="InterPro"/>
</dbReference>
<dbReference type="InterPro" id="IPR038973">
    <property type="entry name" value="MutL/Mlh/Pms-like"/>
</dbReference>
<dbReference type="InterPro" id="IPR020568">
    <property type="entry name" value="Ribosomal_Su5_D2-typ_SF"/>
</dbReference>
<dbReference type="EMBL" id="CABVLU010000004">
    <property type="protein sequence ID" value="VVT57261.1"/>
    <property type="molecule type" value="Genomic_DNA"/>
</dbReference>
<proteinExistence type="inferred from homology"/>
<dbReference type="InterPro" id="IPR013507">
    <property type="entry name" value="DNA_mismatch_S5_2-like"/>
</dbReference>
<protein>
    <recommendedName>
        <fullName evidence="3">DNA mismatch repair protein S5 domain-containing protein</fullName>
    </recommendedName>
</protein>
<dbReference type="Pfam" id="PF01119">
    <property type="entry name" value="DNA_mis_repair"/>
    <property type="match status" value="1"/>
</dbReference>
<reference evidence="4 5" key="1">
    <citation type="submission" date="2019-09" db="EMBL/GenBank/DDBJ databases">
        <authorList>
            <person name="Brejova B."/>
        </authorList>
    </citation>
    <scope>NUCLEOTIDE SEQUENCE [LARGE SCALE GENOMIC DNA]</scope>
</reference>